<comment type="similarity">
    <text evidence="2 6">Belongs to the RdgC family.</text>
</comment>
<evidence type="ECO:0000256" key="1">
    <source>
        <dbReference type="ARBA" id="ARBA00004453"/>
    </source>
</evidence>
<dbReference type="InterPro" id="IPR036388">
    <property type="entry name" value="WH-like_DNA-bd_sf"/>
</dbReference>
<evidence type="ECO:0000256" key="4">
    <source>
        <dbReference type="ARBA" id="ARBA00022490"/>
    </source>
</evidence>
<proteinExistence type="inferred from homology"/>
<reference evidence="9 10" key="1">
    <citation type="submission" date="2021-03" db="EMBL/GenBank/DDBJ databases">
        <authorList>
            <person name="Peeters C."/>
        </authorList>
    </citation>
    <scope>NUCLEOTIDE SEQUENCE [LARGE SCALE GENOMIC DNA]</scope>
    <source>
        <strain evidence="9 10">LMG 26411</strain>
    </source>
</reference>
<feature type="domain" description="FtsK gamma" evidence="8">
    <location>
        <begin position="315"/>
        <end position="380"/>
    </location>
</feature>
<dbReference type="HAMAP" id="MF_00194">
    <property type="entry name" value="RdgC"/>
    <property type="match status" value="1"/>
</dbReference>
<keyword evidence="10" id="KW-1185">Reference proteome</keyword>
<evidence type="ECO:0000313" key="9">
    <source>
        <dbReference type="EMBL" id="CAG2132199.1"/>
    </source>
</evidence>
<dbReference type="InterPro" id="IPR018541">
    <property type="entry name" value="Ftsk_gamma"/>
</dbReference>
<sequence>MWFKNLSIYRLPVFAMTAADLSAALAKHAFVPCTSLEAETQGFAEPRDGSGLVHEVGGNLLIALQTEKKLLPQSVIRDATKARAAEIEEQQGFKPGRKQTREIKEQLYEEMLPKAFSINTLTRAWIDTNNGWLVIDAASSAKRDTMLGYLFKAIDNLSAHQLYVNHSPVAAMTEWLATDTAPSGFTVDDDTTLESMGESRATIRIAKQAPDPDDVAKHIAAGKRCTRLAMTWNDRVSLVLTDSLTIKRVAALDVIKETTDASINDADERFDADFMLMAGELSQMLADLAAALGGERPAAEAGDLIERAAADIAPDGCDDPLYEQAVTIVRAHKRASISLVQRHLRIGYNRAARLIEAMEAGGAVSAANDSGDRTVLGAAA</sequence>
<comment type="subcellular location">
    <subcellularLocation>
        <location evidence="1 6">Cytoplasm</location>
        <location evidence="1 6">Nucleoid</location>
    </subcellularLocation>
</comment>
<dbReference type="NCBIfam" id="NF001464">
    <property type="entry name" value="PRK00321.1-5"/>
    <property type="match status" value="1"/>
</dbReference>
<feature type="chain" id="PRO_5046609006" description="Recombination-associated protein RdgC" evidence="7">
    <location>
        <begin position="27"/>
        <end position="380"/>
    </location>
</feature>
<dbReference type="EMBL" id="CAJPVI010000002">
    <property type="protein sequence ID" value="CAG2132199.1"/>
    <property type="molecule type" value="Genomic_DNA"/>
</dbReference>
<organism evidence="9 10">
    <name type="scientific">Cupriavidus numazuensis</name>
    <dbReference type="NCBI Taxonomy" id="221992"/>
    <lineage>
        <taxon>Bacteria</taxon>
        <taxon>Pseudomonadati</taxon>
        <taxon>Pseudomonadota</taxon>
        <taxon>Betaproteobacteria</taxon>
        <taxon>Burkholderiales</taxon>
        <taxon>Burkholderiaceae</taxon>
        <taxon>Cupriavidus</taxon>
    </lineage>
</organism>
<dbReference type="PANTHER" id="PTHR38103">
    <property type="entry name" value="RECOMBINATION-ASSOCIATED PROTEIN RDGC"/>
    <property type="match status" value="1"/>
</dbReference>
<evidence type="ECO:0000256" key="2">
    <source>
        <dbReference type="ARBA" id="ARBA00008657"/>
    </source>
</evidence>
<feature type="signal peptide" evidence="7">
    <location>
        <begin position="1"/>
        <end position="26"/>
    </location>
</feature>
<gene>
    <name evidence="9" type="primary">rdgC_1</name>
    <name evidence="6" type="synonym">rdgC</name>
    <name evidence="9" type="ORF">LMG26411_00574</name>
</gene>
<dbReference type="NCBIfam" id="NF001463">
    <property type="entry name" value="PRK00321.1-4"/>
    <property type="match status" value="1"/>
</dbReference>
<keyword evidence="5 6" id="KW-0233">DNA recombination</keyword>
<evidence type="ECO:0000256" key="3">
    <source>
        <dbReference type="ARBA" id="ARBA00022296"/>
    </source>
</evidence>
<dbReference type="Pfam" id="PF09397">
    <property type="entry name" value="FtsK_gamma"/>
    <property type="match status" value="1"/>
</dbReference>
<dbReference type="PANTHER" id="PTHR38103:SF1">
    <property type="entry name" value="RECOMBINATION-ASSOCIATED PROTEIN RDGC"/>
    <property type="match status" value="1"/>
</dbReference>
<keyword evidence="4 6" id="KW-0963">Cytoplasm</keyword>
<evidence type="ECO:0000259" key="8">
    <source>
        <dbReference type="SMART" id="SM00843"/>
    </source>
</evidence>
<dbReference type="InterPro" id="IPR007476">
    <property type="entry name" value="RdgC"/>
</dbReference>
<keyword evidence="7" id="KW-0732">Signal</keyword>
<protein>
    <recommendedName>
        <fullName evidence="3 6">Recombination-associated protein RdgC</fullName>
    </recommendedName>
</protein>
<name>A0ABN7PR34_9BURK</name>
<evidence type="ECO:0000256" key="7">
    <source>
        <dbReference type="SAM" id="SignalP"/>
    </source>
</evidence>
<dbReference type="Pfam" id="PF04381">
    <property type="entry name" value="RdgC"/>
    <property type="match status" value="1"/>
</dbReference>
<comment type="caution">
    <text evidence="9">The sequence shown here is derived from an EMBL/GenBank/DDBJ whole genome shotgun (WGS) entry which is preliminary data.</text>
</comment>
<dbReference type="Proteomes" id="UP000672657">
    <property type="component" value="Unassembled WGS sequence"/>
</dbReference>
<accession>A0ABN7PR34</accession>
<dbReference type="InterPro" id="IPR036390">
    <property type="entry name" value="WH_DNA-bd_sf"/>
</dbReference>
<dbReference type="Gene3D" id="1.10.10.10">
    <property type="entry name" value="Winged helix-like DNA-binding domain superfamily/Winged helix DNA-binding domain"/>
    <property type="match status" value="1"/>
</dbReference>
<dbReference type="SMART" id="SM00843">
    <property type="entry name" value="Ftsk_gamma"/>
    <property type="match status" value="1"/>
</dbReference>
<comment type="function">
    <text evidence="6">May be involved in recombination.</text>
</comment>
<evidence type="ECO:0000256" key="5">
    <source>
        <dbReference type="ARBA" id="ARBA00023172"/>
    </source>
</evidence>
<evidence type="ECO:0000313" key="10">
    <source>
        <dbReference type="Proteomes" id="UP000672657"/>
    </source>
</evidence>
<dbReference type="SUPFAM" id="SSF46785">
    <property type="entry name" value="Winged helix' DNA-binding domain"/>
    <property type="match status" value="1"/>
</dbReference>
<evidence type="ECO:0000256" key="6">
    <source>
        <dbReference type="HAMAP-Rule" id="MF_00194"/>
    </source>
</evidence>